<proteinExistence type="predicted"/>
<sequence length="65" mass="7669">MKIFFYIFSLLTIILILMTTPGRNNSTSLNYQNKLFNLKSSQLFIQRLIVLSVFMFFFLIVLSLL</sequence>
<gene>
    <name evidence="2" type="primary">secG</name>
</gene>
<name>A0A1Z1MDY1_9FLOR</name>
<protein>
    <submittedName>
        <fullName evidence="2">Preprotein-translocase subunit g</fullName>
    </submittedName>
</protein>
<accession>A0A1Z1MDY1</accession>
<keyword evidence="2" id="KW-0150">Chloroplast</keyword>
<geneLocation type="chloroplast" evidence="2"/>
<keyword evidence="1" id="KW-1133">Transmembrane helix</keyword>
<keyword evidence="1" id="KW-0472">Membrane</keyword>
<evidence type="ECO:0000313" key="2">
    <source>
        <dbReference type="EMBL" id="ARW64173.1"/>
    </source>
</evidence>
<evidence type="ECO:0000256" key="1">
    <source>
        <dbReference type="SAM" id="Phobius"/>
    </source>
</evidence>
<feature type="transmembrane region" description="Helical" evidence="1">
    <location>
        <begin position="43"/>
        <end position="64"/>
    </location>
</feature>
<keyword evidence="2" id="KW-0934">Plastid</keyword>
<keyword evidence="1" id="KW-0812">Transmembrane</keyword>
<dbReference type="EMBL" id="MF101431">
    <property type="protein sequence ID" value="ARW64173.1"/>
    <property type="molecule type" value="Genomic_DNA"/>
</dbReference>
<reference evidence="2" key="1">
    <citation type="journal article" date="2017" name="J. Phycol.">
        <title>Analysis of chloroplast genomes and a supermatrix inform reclassification of the Rhodomelaceae (Rhodophyta).</title>
        <authorList>
            <person name="Diaz-Tapia P."/>
            <person name="Maggs C.A."/>
            <person name="West J.A."/>
            <person name="Verbruggen H."/>
        </authorList>
    </citation>
    <scope>NUCLEOTIDE SEQUENCE</scope>
    <source>
        <strain evidence="2">PD745</strain>
    </source>
</reference>
<dbReference type="AlphaFoldDB" id="A0A1Z1MDY1"/>
<organism evidence="2">
    <name type="scientific">Chondria sp.</name>
    <name type="common">in: red algae</name>
    <dbReference type="NCBI Taxonomy" id="1982705"/>
    <lineage>
        <taxon>Eukaryota</taxon>
        <taxon>Rhodophyta</taxon>
        <taxon>Florideophyceae</taxon>
        <taxon>Rhodymeniophycidae</taxon>
        <taxon>Ceramiales</taxon>
        <taxon>Rhodomelaceae</taxon>
        <taxon>Chondrieae</taxon>
        <taxon>Chondria</taxon>
    </lineage>
</organism>